<accession>A0A1Y0HQ87</accession>
<dbReference type="EMBL" id="CP021416">
    <property type="protein sequence ID" value="ARU49706.1"/>
    <property type="molecule type" value="Genomic_DNA"/>
</dbReference>
<dbReference type="Proteomes" id="UP000196005">
    <property type="component" value="Chromosome"/>
</dbReference>
<dbReference type="KEGG" id="suls:Sdiek1_2556"/>
<sequence length="85" mass="10037">MRLHLSSDCITINISEYSPYFLHVNQTLSQKFTKSFWVNDTLINFSTPKEAKKRKEISDFFILHMCSYLTIPKLGIFTKTCRNVR</sequence>
<reference evidence="2" key="1">
    <citation type="submission" date="2017-05" db="EMBL/GenBank/DDBJ databases">
        <title>Dechlorination kinetics govern the competition between two new strains of the genus Sulfurospirillum.</title>
        <authorList>
            <person name="Buttet G.F."/>
            <person name="Murray A.M."/>
            <person name="Goris T."/>
            <person name="Burion M."/>
            <person name="Lin B."/>
            <person name="Rolle M."/>
            <person name="Maillard J."/>
        </authorList>
    </citation>
    <scope>NUCLEOTIDE SEQUENCE [LARGE SCALE GENOMIC DNA]</scope>
    <source>
        <strain evidence="2">SL2-1</strain>
    </source>
</reference>
<gene>
    <name evidence="1" type="ORF">Sdiek1_2556</name>
</gene>
<organism evidence="1 2">
    <name type="scientific">Sulfurospirillum diekertiae</name>
    <dbReference type="NCBI Taxonomy" id="1854492"/>
    <lineage>
        <taxon>Bacteria</taxon>
        <taxon>Pseudomonadati</taxon>
        <taxon>Campylobacterota</taxon>
        <taxon>Epsilonproteobacteria</taxon>
        <taxon>Campylobacterales</taxon>
        <taxon>Sulfurospirillaceae</taxon>
        <taxon>Sulfurospirillum</taxon>
    </lineage>
</organism>
<name>A0A1Y0HQ87_9BACT</name>
<keyword evidence="2" id="KW-1185">Reference proteome</keyword>
<dbReference type="AlphaFoldDB" id="A0A1Y0HQ87"/>
<proteinExistence type="predicted"/>
<evidence type="ECO:0000313" key="2">
    <source>
        <dbReference type="Proteomes" id="UP000196005"/>
    </source>
</evidence>
<protein>
    <submittedName>
        <fullName evidence="1">Uncharacterized protein</fullName>
    </submittedName>
</protein>
<evidence type="ECO:0000313" key="1">
    <source>
        <dbReference type="EMBL" id="ARU49706.1"/>
    </source>
</evidence>